<dbReference type="AlphaFoldDB" id="A0A9C7PZU9"/>
<name>A0A9C7PZU9_9RHOD</name>
<dbReference type="GO" id="GO:0008270">
    <property type="term" value="F:zinc ion binding"/>
    <property type="evidence" value="ECO:0007669"/>
    <property type="project" value="UniProtKB-KW"/>
</dbReference>
<dbReference type="CDD" id="cd00202">
    <property type="entry name" value="ZnF_GATA"/>
    <property type="match status" value="1"/>
</dbReference>
<dbReference type="OrthoDB" id="2162994at2759"/>
<keyword evidence="2 4" id="KW-0863">Zinc-finger</keyword>
<evidence type="ECO:0000256" key="4">
    <source>
        <dbReference type="PROSITE-ProRule" id="PRU00094"/>
    </source>
</evidence>
<dbReference type="EMBL" id="BQMJ01000007">
    <property type="protein sequence ID" value="GJQ09159.1"/>
    <property type="molecule type" value="Genomic_DNA"/>
</dbReference>
<gene>
    <name evidence="8" type="ORF">GpartN1_g5251.t1</name>
    <name evidence="7" type="ORF">GpartN1_g950.t1</name>
</gene>
<evidence type="ECO:0000313" key="7">
    <source>
        <dbReference type="EMBL" id="GJQ09159.1"/>
    </source>
</evidence>
<keyword evidence="3" id="KW-0862">Zinc</keyword>
<evidence type="ECO:0000256" key="2">
    <source>
        <dbReference type="ARBA" id="ARBA00022771"/>
    </source>
</evidence>
<keyword evidence="9" id="KW-1185">Reference proteome</keyword>
<accession>A0A9C7PZU9</accession>
<sequence>MKSSCSRPRCTCCGTSETPLWRSGPQGAKSLCNACGVRYKKGKLRYNTESNRFILLDHSVEEAWKPSFYPCVSDSCCSSFSNVEERGKSDSYGNLRRPGELNSVRKRNKSLKLNKSLQRTKSCHQLETNHTQHSSVVDSRFHLVDSNNVPDEDENDGLASKSSKEEPLELECTVSVMENSNTISLQREKAFSAPSSPVSNFHLSLLGRVKMNESSKCDKQCASIMSPQPRCFSGSASPSVFQYVKLLDCLTLGTHSRKRSLDNCEISSIFDRCISYSAPFVSPKTPGTPESCVRELDALNIRYDSRSEESLELSTREDPVVDIDTKEQNYSEEDFIAELNAAILKCNGMYHTDLEDCNNIEQDTNLHEGVVHSNVELAQNTQSDSYGGHVELNQDPCIKLLNHLHHNAEYTSSLQELYSLMKREFSSITQPQGLFSTYCQNTVKDRFNTASNLTYKPYLDTCANLIERERSILGLSEISTTEILTRDICLLQESPIKLESNEVFVTMKQESLRTSTKTNRLNNKIVKSVKPTPA</sequence>
<feature type="domain" description="GATA-type" evidence="6">
    <location>
        <begin position="9"/>
        <end position="40"/>
    </location>
</feature>
<feature type="region of interest" description="Disordered" evidence="5">
    <location>
        <begin position="145"/>
        <end position="166"/>
    </location>
</feature>
<dbReference type="PROSITE" id="PS50114">
    <property type="entry name" value="GATA_ZN_FINGER_2"/>
    <property type="match status" value="1"/>
</dbReference>
<protein>
    <recommendedName>
        <fullName evidence="6">GATA-type domain-containing protein</fullName>
    </recommendedName>
</protein>
<dbReference type="GO" id="GO:0006355">
    <property type="term" value="P:regulation of DNA-templated transcription"/>
    <property type="evidence" value="ECO:0007669"/>
    <property type="project" value="InterPro"/>
</dbReference>
<comment type="caution">
    <text evidence="8">The sequence shown here is derived from an EMBL/GenBank/DDBJ whole genome shotgun (WGS) entry which is preliminary data.</text>
</comment>
<dbReference type="Gene3D" id="3.30.50.10">
    <property type="entry name" value="Erythroid Transcription Factor GATA-1, subunit A"/>
    <property type="match status" value="1"/>
</dbReference>
<reference evidence="8" key="1">
    <citation type="journal article" date="2022" name="Proc. Natl. Acad. Sci. U.S.A.">
        <title>Life cycle and functional genomics of the unicellular red alga Galdieria for elucidating algal and plant evolution and industrial use.</title>
        <authorList>
            <person name="Hirooka S."/>
            <person name="Itabashi T."/>
            <person name="Ichinose T.M."/>
            <person name="Onuma R."/>
            <person name="Fujiwara T."/>
            <person name="Yamashita S."/>
            <person name="Jong L.W."/>
            <person name="Tomita R."/>
            <person name="Iwane A.H."/>
            <person name="Miyagishima S.Y."/>
        </authorList>
    </citation>
    <scope>NUCLEOTIDE SEQUENCE</scope>
    <source>
        <strain evidence="8">NBRC 102759</strain>
    </source>
</reference>
<evidence type="ECO:0000313" key="9">
    <source>
        <dbReference type="Proteomes" id="UP001061958"/>
    </source>
</evidence>
<proteinExistence type="predicted"/>
<dbReference type="SMART" id="SM00401">
    <property type="entry name" value="ZnF_GATA"/>
    <property type="match status" value="1"/>
</dbReference>
<dbReference type="InterPro" id="IPR000679">
    <property type="entry name" value="Znf_GATA"/>
</dbReference>
<dbReference type="EMBL" id="BQMJ01000043">
    <property type="protein sequence ID" value="GJQ13460.1"/>
    <property type="molecule type" value="Genomic_DNA"/>
</dbReference>
<organism evidence="8 9">
    <name type="scientific">Galdieria partita</name>
    <dbReference type="NCBI Taxonomy" id="83374"/>
    <lineage>
        <taxon>Eukaryota</taxon>
        <taxon>Rhodophyta</taxon>
        <taxon>Bangiophyceae</taxon>
        <taxon>Galdieriales</taxon>
        <taxon>Galdieriaceae</taxon>
        <taxon>Galdieria</taxon>
    </lineage>
</organism>
<evidence type="ECO:0000313" key="8">
    <source>
        <dbReference type="EMBL" id="GJQ13460.1"/>
    </source>
</evidence>
<evidence type="ECO:0000256" key="3">
    <source>
        <dbReference type="ARBA" id="ARBA00022833"/>
    </source>
</evidence>
<dbReference type="PANTHER" id="PTHR47255">
    <property type="entry name" value="GATA TRANSCRIPTION FACTOR 22-RELATED"/>
    <property type="match status" value="1"/>
</dbReference>
<evidence type="ECO:0000256" key="5">
    <source>
        <dbReference type="SAM" id="MobiDB-lite"/>
    </source>
</evidence>
<dbReference type="SUPFAM" id="SSF57716">
    <property type="entry name" value="Glucocorticoid receptor-like (DNA-binding domain)"/>
    <property type="match status" value="1"/>
</dbReference>
<dbReference type="Pfam" id="PF00320">
    <property type="entry name" value="GATA"/>
    <property type="match status" value="1"/>
</dbReference>
<dbReference type="Proteomes" id="UP001061958">
    <property type="component" value="Unassembled WGS sequence"/>
</dbReference>
<evidence type="ECO:0000259" key="6">
    <source>
        <dbReference type="PROSITE" id="PS50114"/>
    </source>
</evidence>
<dbReference type="PANTHER" id="PTHR47255:SF4">
    <property type="entry name" value="GATA ZINC FINGER DOMAIN-CONTAINING PROTEIN 12"/>
    <property type="match status" value="1"/>
</dbReference>
<dbReference type="GO" id="GO:0043565">
    <property type="term" value="F:sequence-specific DNA binding"/>
    <property type="evidence" value="ECO:0007669"/>
    <property type="project" value="InterPro"/>
</dbReference>
<dbReference type="InterPro" id="IPR013088">
    <property type="entry name" value="Znf_NHR/GATA"/>
</dbReference>
<keyword evidence="1" id="KW-0479">Metal-binding</keyword>
<reference evidence="8" key="2">
    <citation type="submission" date="2022-01" db="EMBL/GenBank/DDBJ databases">
        <authorList>
            <person name="Hirooka S."/>
            <person name="Miyagishima S.Y."/>
        </authorList>
    </citation>
    <scope>NUCLEOTIDE SEQUENCE</scope>
    <source>
        <strain evidence="8">NBRC 102759</strain>
    </source>
</reference>
<evidence type="ECO:0000256" key="1">
    <source>
        <dbReference type="ARBA" id="ARBA00022723"/>
    </source>
</evidence>
<dbReference type="InterPro" id="IPR052138">
    <property type="entry name" value="GATA_ZnFinger_Domain"/>
</dbReference>